<name>A0A1L3FFD8_BRAJP</name>
<dbReference type="EMBL" id="CP017637">
    <property type="protein sequence ID" value="APG12024.1"/>
    <property type="molecule type" value="Genomic_DNA"/>
</dbReference>
<accession>A0A1L3FFD8</accession>
<protein>
    <submittedName>
        <fullName evidence="1">Uncharacterized protein</fullName>
    </submittedName>
</protein>
<evidence type="ECO:0000313" key="2">
    <source>
        <dbReference type="Proteomes" id="UP000181962"/>
    </source>
</evidence>
<dbReference type="AlphaFoldDB" id="A0A1L3FFD8"/>
<gene>
    <name evidence="1" type="ORF">BKD09_27175</name>
</gene>
<reference evidence="1 2" key="1">
    <citation type="submission" date="2016-11" db="EMBL/GenBank/DDBJ databases">
        <title>Complete Genome Sequence of Bradyrhizobium sp. strain J5, an isolated from soybean nodule in Hokkaido.</title>
        <authorList>
            <person name="Kanehara K."/>
        </authorList>
    </citation>
    <scope>NUCLEOTIDE SEQUENCE [LARGE SCALE GENOMIC DNA]</scope>
    <source>
        <strain evidence="1 2">J5</strain>
    </source>
</reference>
<sequence length="216" mass="22712">MGCAAAGGYPENPVDPATEIGPLTNYFDAKKMLLYQSMAPNDPQRMALRNEIIYGRVAAYDVEFTQFQIRLNRERIIPDAAADSAIAVMGGVGTAVAATATKTALLAATTATTGIKGAVDKDVFYSQTMTALFAQMSANRAAVLATIDKGTALPDSSYPLTRGLIDTAAYRDAGSIPGALAGISHDAGKKTDEAKLMISQIQDAKIALATARYRAK</sequence>
<evidence type="ECO:0000313" key="1">
    <source>
        <dbReference type="EMBL" id="APG12024.1"/>
    </source>
</evidence>
<organism evidence="1 2">
    <name type="scientific">Bradyrhizobium japonicum</name>
    <dbReference type="NCBI Taxonomy" id="375"/>
    <lineage>
        <taxon>Bacteria</taxon>
        <taxon>Pseudomonadati</taxon>
        <taxon>Pseudomonadota</taxon>
        <taxon>Alphaproteobacteria</taxon>
        <taxon>Hyphomicrobiales</taxon>
        <taxon>Nitrobacteraceae</taxon>
        <taxon>Bradyrhizobium</taxon>
    </lineage>
</organism>
<proteinExistence type="predicted"/>
<dbReference type="Proteomes" id="UP000181962">
    <property type="component" value="Chromosome"/>
</dbReference>